<evidence type="ECO:0000256" key="1">
    <source>
        <dbReference type="SAM" id="MobiDB-lite"/>
    </source>
</evidence>
<evidence type="ECO:0000313" key="5">
    <source>
        <dbReference type="Proteomes" id="UP001632037"/>
    </source>
</evidence>
<evidence type="ECO:0000313" key="4">
    <source>
        <dbReference type="EMBL" id="KAL3663129.1"/>
    </source>
</evidence>
<dbReference type="PANTHER" id="PTHR13164:SF6">
    <property type="entry name" value="CS DOMAIN-CONTAINING PROTEIN"/>
    <property type="match status" value="1"/>
</dbReference>
<dbReference type="EMBL" id="JBIMZQ010000028">
    <property type="protein sequence ID" value="KAL3663129.1"/>
    <property type="molecule type" value="Genomic_DNA"/>
</dbReference>
<protein>
    <recommendedName>
        <fullName evidence="3">CS domain-containing protein</fullName>
    </recommendedName>
</protein>
<sequence>MSRWSPRHSIPVEKCQTIAMGESFFVPYLYVPSADASYVKLVTPWGNVHMSKGLMEQVAVSVGVVILTVMLWRCTARINATLKKKTDANEEDEEEEEEDDDETTSSPDEKLVTKGENSYYYAHEGESVHKTTVSSYGWSDNKKTVSIYLTDNVIKNMKEDQLVLKWTNTSLSLDLLTAPGGDQAKSLVISTLFQDITDATWKAENDTLTITLTKSQELPWNSLNGAAKMMEDHIEYDDAFYD</sequence>
<keyword evidence="5" id="KW-1185">Reference proteome</keyword>
<dbReference type="PROSITE" id="PS51203">
    <property type="entry name" value="CS"/>
    <property type="match status" value="1"/>
</dbReference>
<name>A0ABD3FCA6_9STRA</name>
<keyword evidence="2" id="KW-0812">Transmembrane</keyword>
<dbReference type="Gene3D" id="2.60.40.790">
    <property type="match status" value="1"/>
</dbReference>
<keyword evidence="2" id="KW-1133">Transmembrane helix</keyword>
<accession>A0ABD3FCA6</accession>
<evidence type="ECO:0000256" key="2">
    <source>
        <dbReference type="SAM" id="Phobius"/>
    </source>
</evidence>
<keyword evidence="2" id="KW-0472">Membrane</keyword>
<dbReference type="AlphaFoldDB" id="A0ABD3FCA6"/>
<proteinExistence type="predicted"/>
<dbReference type="InterPro" id="IPR007052">
    <property type="entry name" value="CS_dom"/>
</dbReference>
<gene>
    <name evidence="4" type="ORF">V7S43_011541</name>
</gene>
<comment type="caution">
    <text evidence="4">The sequence shown here is derived from an EMBL/GenBank/DDBJ whole genome shotgun (WGS) entry which is preliminary data.</text>
</comment>
<feature type="region of interest" description="Disordered" evidence="1">
    <location>
        <begin position="84"/>
        <end position="110"/>
    </location>
</feature>
<reference evidence="4 5" key="1">
    <citation type="submission" date="2024-09" db="EMBL/GenBank/DDBJ databases">
        <title>Genome sequencing and assembly of Phytophthora oleae, isolate VK10A, causative agent of rot of olive drupes.</title>
        <authorList>
            <person name="Conti Taguali S."/>
            <person name="Riolo M."/>
            <person name="La Spada F."/>
            <person name="Cacciola S.O."/>
            <person name="Dionisio G."/>
        </authorList>
    </citation>
    <scope>NUCLEOTIDE SEQUENCE [LARGE SCALE GENOMIC DNA]</scope>
    <source>
        <strain evidence="4 5">VK10A</strain>
    </source>
</reference>
<evidence type="ECO:0000259" key="3">
    <source>
        <dbReference type="PROSITE" id="PS51203"/>
    </source>
</evidence>
<feature type="domain" description="CS" evidence="3">
    <location>
        <begin position="131"/>
        <end position="224"/>
    </location>
</feature>
<dbReference type="Proteomes" id="UP001632037">
    <property type="component" value="Unassembled WGS sequence"/>
</dbReference>
<dbReference type="InterPro" id="IPR052289">
    <property type="entry name" value="Calcyclin-binding_UBL-bridge"/>
</dbReference>
<feature type="transmembrane region" description="Helical" evidence="2">
    <location>
        <begin position="58"/>
        <end position="75"/>
    </location>
</feature>
<feature type="compositionally biased region" description="Acidic residues" evidence="1">
    <location>
        <begin position="89"/>
        <end position="103"/>
    </location>
</feature>
<dbReference type="PANTHER" id="PTHR13164">
    <property type="entry name" value="CALICYLIN BINDING PROTEIN"/>
    <property type="match status" value="1"/>
</dbReference>
<organism evidence="4 5">
    <name type="scientific">Phytophthora oleae</name>
    <dbReference type="NCBI Taxonomy" id="2107226"/>
    <lineage>
        <taxon>Eukaryota</taxon>
        <taxon>Sar</taxon>
        <taxon>Stramenopiles</taxon>
        <taxon>Oomycota</taxon>
        <taxon>Peronosporomycetes</taxon>
        <taxon>Peronosporales</taxon>
        <taxon>Peronosporaceae</taxon>
        <taxon>Phytophthora</taxon>
    </lineage>
</organism>
<dbReference type="InterPro" id="IPR008978">
    <property type="entry name" value="HSP20-like_chaperone"/>
</dbReference>
<dbReference type="SUPFAM" id="SSF49764">
    <property type="entry name" value="HSP20-like chaperones"/>
    <property type="match status" value="1"/>
</dbReference>